<dbReference type="InterPro" id="IPR027417">
    <property type="entry name" value="P-loop_NTPase"/>
</dbReference>
<keyword evidence="3" id="KW-1185">Reference proteome</keyword>
<protein>
    <recommendedName>
        <fullName evidence="1">NB-ARC domain-containing protein</fullName>
    </recommendedName>
</protein>
<dbReference type="Gene3D" id="3.40.50.300">
    <property type="entry name" value="P-loop containing nucleotide triphosphate hydrolases"/>
    <property type="match status" value="1"/>
</dbReference>
<comment type="caution">
    <text evidence="2">The sequence shown here is derived from an EMBL/GenBank/DDBJ whole genome shotgun (WGS) entry which is preliminary data.</text>
</comment>
<sequence>MAVAVPVNYAPTQGINVMMEFLLIFLIDIPKHFIHRAKFNDMLAHVGEVTRKISILVSRLLEESSENNINEADFSAPDLLQEIEQMKGDIRQIFLKAPESSQLRFPMDDERNWDGERKPRIPKIVFGKVRQTLDDTSGVVKDCWVRALDVAYEAEHVINSILVRDKALSHLIFSLPDVIDKIKFIVAEVTSLQLEVKNGDDPLDAKSSDEPIELTSSSFVEVTVGHEEEEARNIDQLLDEHESELDVISIVGMPGVGKTTLANKVYNNTLVASHFKIRAWCTVSQKYNKSKVLREILQQVTASGKKESEDDLAKKQRRVVESEEDLAENLRGALYDKRYLIVLDDVWDIETGEMWDFFK</sequence>
<dbReference type="PANTHER" id="PTHR19338:SF70">
    <property type="entry name" value="NB-ARC DOMAIN-CONTAINING PROTEIN"/>
    <property type="match status" value="1"/>
</dbReference>
<accession>A0ABQ7UYN6</accession>
<reference evidence="2 3" key="1">
    <citation type="journal article" date="2021" name="bioRxiv">
        <title>Chromosome-scale and haplotype-resolved genome assembly of a tetraploid potato cultivar.</title>
        <authorList>
            <person name="Sun H."/>
            <person name="Jiao W.-B."/>
            <person name="Krause K."/>
            <person name="Campoy J.A."/>
            <person name="Goel M."/>
            <person name="Folz-Donahue K."/>
            <person name="Kukat C."/>
            <person name="Huettel B."/>
            <person name="Schneeberger K."/>
        </authorList>
    </citation>
    <scope>NUCLEOTIDE SEQUENCE [LARGE SCALE GENOMIC DNA]</scope>
    <source>
        <strain evidence="2">SolTubOtavaFocal</strain>
        <tissue evidence="2">Leaves</tissue>
    </source>
</reference>
<dbReference type="Proteomes" id="UP000826656">
    <property type="component" value="Unassembled WGS sequence"/>
</dbReference>
<dbReference type="EMBL" id="JAIVGD010000015">
    <property type="protein sequence ID" value="KAH0756932.1"/>
    <property type="molecule type" value="Genomic_DNA"/>
</dbReference>
<evidence type="ECO:0000313" key="3">
    <source>
        <dbReference type="Proteomes" id="UP000826656"/>
    </source>
</evidence>
<gene>
    <name evidence="2" type="ORF">KY290_020425</name>
</gene>
<evidence type="ECO:0000259" key="1">
    <source>
        <dbReference type="Pfam" id="PF00931"/>
    </source>
</evidence>
<proteinExistence type="predicted"/>
<dbReference type="PRINTS" id="PR00364">
    <property type="entry name" value="DISEASERSIST"/>
</dbReference>
<dbReference type="SUPFAM" id="SSF52540">
    <property type="entry name" value="P-loop containing nucleoside triphosphate hydrolases"/>
    <property type="match status" value="1"/>
</dbReference>
<organism evidence="2 3">
    <name type="scientific">Solanum tuberosum</name>
    <name type="common">Potato</name>
    <dbReference type="NCBI Taxonomy" id="4113"/>
    <lineage>
        <taxon>Eukaryota</taxon>
        <taxon>Viridiplantae</taxon>
        <taxon>Streptophyta</taxon>
        <taxon>Embryophyta</taxon>
        <taxon>Tracheophyta</taxon>
        <taxon>Spermatophyta</taxon>
        <taxon>Magnoliopsida</taxon>
        <taxon>eudicotyledons</taxon>
        <taxon>Gunneridae</taxon>
        <taxon>Pentapetalae</taxon>
        <taxon>asterids</taxon>
        <taxon>lamiids</taxon>
        <taxon>Solanales</taxon>
        <taxon>Solanaceae</taxon>
        <taxon>Solanoideae</taxon>
        <taxon>Solaneae</taxon>
        <taxon>Solanum</taxon>
    </lineage>
</organism>
<feature type="domain" description="NB-ARC" evidence="1">
    <location>
        <begin position="230"/>
        <end position="355"/>
    </location>
</feature>
<dbReference type="PANTHER" id="PTHR19338">
    <property type="entry name" value="TRANSLOCASE OF INNER MITOCHONDRIAL MEMBRANE 13 HOMOLOG"/>
    <property type="match status" value="1"/>
</dbReference>
<dbReference type="InterPro" id="IPR002182">
    <property type="entry name" value="NB-ARC"/>
</dbReference>
<name>A0ABQ7UYN6_SOLTU</name>
<dbReference type="Pfam" id="PF00931">
    <property type="entry name" value="NB-ARC"/>
    <property type="match status" value="1"/>
</dbReference>
<evidence type="ECO:0000313" key="2">
    <source>
        <dbReference type="EMBL" id="KAH0756932.1"/>
    </source>
</evidence>